<gene>
    <name evidence="8" type="ORF">GCM10011492_25610</name>
</gene>
<dbReference type="InterPro" id="IPR050859">
    <property type="entry name" value="Class-I_PLP-dep_aminotransf"/>
</dbReference>
<dbReference type="EMBL" id="BMHI01000004">
    <property type="protein sequence ID" value="GGB33867.1"/>
    <property type="molecule type" value="Genomic_DNA"/>
</dbReference>
<evidence type="ECO:0000313" key="9">
    <source>
        <dbReference type="Proteomes" id="UP000636793"/>
    </source>
</evidence>
<evidence type="ECO:0000259" key="7">
    <source>
        <dbReference type="Pfam" id="PF00155"/>
    </source>
</evidence>
<keyword evidence="9" id="KW-1185">Reference proteome</keyword>
<evidence type="ECO:0000256" key="2">
    <source>
        <dbReference type="ARBA" id="ARBA00007441"/>
    </source>
</evidence>
<sequence>MTTARLPLASRTTDLVGSVIDSSTSLLAKQQHDIVRFAMGSPAPDAVPAHVLRELAATELDRPDAYDYGASEGDPRLREALLAELRGTTDETSPERVLITAGGMQGLDLAFKLFVDPGDLVVVESPTYTNGSATAMSYQAQLLEVPVDDEGMQVDRMEEMVEQAGRAPKAIYAIPTFQNPSGASMSLERRRRLIELTQRWGSLLIDDDPYGRLRFAGEDVPSLHELADGDPLVLSVRTFSKIMAPGLRVGWVDADPSLQQLLINAKQAMDTCTNLPLQRLIAAFLEGGHLREHLATQRAAYRERKVAMQEALTEHFSGEARWTDPEGGFFLWVTFGDEVDTEALFEQALADGVAFIPGNAFSPSKFFPNALRLCFASSEPDRIREGVARLRTAVDNMGKL</sequence>
<evidence type="ECO:0000256" key="6">
    <source>
        <dbReference type="ARBA" id="ARBA00022898"/>
    </source>
</evidence>
<dbReference type="Gene3D" id="3.90.1150.10">
    <property type="entry name" value="Aspartate Aminotransferase, domain 1"/>
    <property type="match status" value="1"/>
</dbReference>
<evidence type="ECO:0000313" key="8">
    <source>
        <dbReference type="EMBL" id="GGB33867.1"/>
    </source>
</evidence>
<dbReference type="AlphaFoldDB" id="A0A916T949"/>
<reference evidence="8" key="1">
    <citation type="journal article" date="2014" name="Int. J. Syst. Evol. Microbiol.">
        <title>Complete genome sequence of Corynebacterium casei LMG S-19264T (=DSM 44701T), isolated from a smear-ripened cheese.</title>
        <authorList>
            <consortium name="US DOE Joint Genome Institute (JGI-PGF)"/>
            <person name="Walter F."/>
            <person name="Albersmeier A."/>
            <person name="Kalinowski J."/>
            <person name="Ruckert C."/>
        </authorList>
    </citation>
    <scope>NUCLEOTIDE SEQUENCE</scope>
    <source>
        <strain evidence="8">CGMCC 1.15085</strain>
    </source>
</reference>
<organism evidence="8 9">
    <name type="scientific">Flexivirga endophytica</name>
    <dbReference type="NCBI Taxonomy" id="1849103"/>
    <lineage>
        <taxon>Bacteria</taxon>
        <taxon>Bacillati</taxon>
        <taxon>Actinomycetota</taxon>
        <taxon>Actinomycetes</taxon>
        <taxon>Micrococcales</taxon>
        <taxon>Dermacoccaceae</taxon>
        <taxon>Flexivirga</taxon>
    </lineage>
</organism>
<dbReference type="InterPro" id="IPR015424">
    <property type="entry name" value="PyrdxlP-dep_Trfase"/>
</dbReference>
<dbReference type="PANTHER" id="PTHR42790:SF19">
    <property type="entry name" value="KYNURENINE_ALPHA-AMINOADIPATE AMINOTRANSFERASE, MITOCHONDRIAL"/>
    <property type="match status" value="1"/>
</dbReference>
<evidence type="ECO:0000256" key="4">
    <source>
        <dbReference type="ARBA" id="ARBA00022576"/>
    </source>
</evidence>
<dbReference type="InterPro" id="IPR015421">
    <property type="entry name" value="PyrdxlP-dep_Trfase_major"/>
</dbReference>
<dbReference type="InterPro" id="IPR015422">
    <property type="entry name" value="PyrdxlP-dep_Trfase_small"/>
</dbReference>
<evidence type="ECO:0000256" key="3">
    <source>
        <dbReference type="ARBA" id="ARBA00011738"/>
    </source>
</evidence>
<dbReference type="FunFam" id="3.40.640.10:FF:000053">
    <property type="entry name" value="Aminotransferase, class I"/>
    <property type="match status" value="1"/>
</dbReference>
<dbReference type="PANTHER" id="PTHR42790">
    <property type="entry name" value="AMINOTRANSFERASE"/>
    <property type="match status" value="1"/>
</dbReference>
<evidence type="ECO:0000256" key="5">
    <source>
        <dbReference type="ARBA" id="ARBA00022679"/>
    </source>
</evidence>
<evidence type="ECO:0000256" key="1">
    <source>
        <dbReference type="ARBA" id="ARBA00001933"/>
    </source>
</evidence>
<dbReference type="GO" id="GO:0008483">
    <property type="term" value="F:transaminase activity"/>
    <property type="evidence" value="ECO:0007669"/>
    <property type="project" value="UniProtKB-KW"/>
</dbReference>
<comment type="similarity">
    <text evidence="2">Belongs to the class-I pyridoxal-phosphate-dependent aminotransferase family.</text>
</comment>
<dbReference type="SUPFAM" id="SSF53383">
    <property type="entry name" value="PLP-dependent transferases"/>
    <property type="match status" value="1"/>
</dbReference>
<reference evidence="8" key="2">
    <citation type="submission" date="2020-09" db="EMBL/GenBank/DDBJ databases">
        <authorList>
            <person name="Sun Q."/>
            <person name="Zhou Y."/>
        </authorList>
    </citation>
    <scope>NUCLEOTIDE SEQUENCE</scope>
    <source>
        <strain evidence="8">CGMCC 1.15085</strain>
    </source>
</reference>
<proteinExistence type="inferred from homology"/>
<name>A0A916T949_9MICO</name>
<keyword evidence="4 8" id="KW-0032">Aminotransferase</keyword>
<comment type="caution">
    <text evidence="8">The sequence shown here is derived from an EMBL/GenBank/DDBJ whole genome shotgun (WGS) entry which is preliminary data.</text>
</comment>
<dbReference type="InterPro" id="IPR004839">
    <property type="entry name" value="Aminotransferase_I/II_large"/>
</dbReference>
<dbReference type="GO" id="GO:0030170">
    <property type="term" value="F:pyridoxal phosphate binding"/>
    <property type="evidence" value="ECO:0007669"/>
    <property type="project" value="InterPro"/>
</dbReference>
<accession>A0A916T949</accession>
<dbReference type="GO" id="GO:1901605">
    <property type="term" value="P:alpha-amino acid metabolic process"/>
    <property type="evidence" value="ECO:0007669"/>
    <property type="project" value="TreeGrafter"/>
</dbReference>
<protein>
    <submittedName>
        <fullName evidence="8">Aspartate aminotransferase</fullName>
    </submittedName>
</protein>
<dbReference type="Proteomes" id="UP000636793">
    <property type="component" value="Unassembled WGS sequence"/>
</dbReference>
<keyword evidence="6" id="KW-0663">Pyridoxal phosphate</keyword>
<dbReference type="Gene3D" id="3.40.640.10">
    <property type="entry name" value="Type I PLP-dependent aspartate aminotransferase-like (Major domain)"/>
    <property type="match status" value="1"/>
</dbReference>
<dbReference type="RefSeq" id="WP_188837432.1">
    <property type="nucleotide sequence ID" value="NZ_BMHI01000004.1"/>
</dbReference>
<dbReference type="CDD" id="cd00609">
    <property type="entry name" value="AAT_like"/>
    <property type="match status" value="1"/>
</dbReference>
<feature type="domain" description="Aminotransferase class I/classII large" evidence="7">
    <location>
        <begin position="49"/>
        <end position="390"/>
    </location>
</feature>
<comment type="cofactor">
    <cofactor evidence="1">
        <name>pyridoxal 5'-phosphate</name>
        <dbReference type="ChEBI" id="CHEBI:597326"/>
    </cofactor>
</comment>
<comment type="subunit">
    <text evidence="3">Homodimer.</text>
</comment>
<dbReference type="Pfam" id="PF00155">
    <property type="entry name" value="Aminotran_1_2"/>
    <property type="match status" value="1"/>
</dbReference>
<keyword evidence="5" id="KW-0808">Transferase</keyword>